<protein>
    <submittedName>
        <fullName evidence="1">Uncharacterized protein</fullName>
    </submittedName>
</protein>
<proteinExistence type="predicted"/>
<name>A0AAI9ZD73_9PEZI</name>
<evidence type="ECO:0000313" key="2">
    <source>
        <dbReference type="Proteomes" id="UP001243989"/>
    </source>
</evidence>
<accession>A0AAI9ZD73</accession>
<evidence type="ECO:0000313" key="1">
    <source>
        <dbReference type="EMBL" id="KAK1622355.1"/>
    </source>
</evidence>
<keyword evidence="2" id="KW-1185">Reference proteome</keyword>
<reference evidence="1" key="1">
    <citation type="submission" date="2021-06" db="EMBL/GenBank/DDBJ databases">
        <title>Comparative genomics, transcriptomics and evolutionary studies reveal genomic signatures of adaptation to plant cell wall in hemibiotrophic fungi.</title>
        <authorList>
            <consortium name="DOE Joint Genome Institute"/>
            <person name="Baroncelli R."/>
            <person name="Diaz J.F."/>
            <person name="Benocci T."/>
            <person name="Peng M."/>
            <person name="Battaglia E."/>
            <person name="Haridas S."/>
            <person name="Andreopoulos W."/>
            <person name="Labutti K."/>
            <person name="Pangilinan J."/>
            <person name="Floch G.L."/>
            <person name="Makela M.R."/>
            <person name="Henrissat B."/>
            <person name="Grigoriev I.V."/>
            <person name="Crouch J.A."/>
            <person name="De Vries R.P."/>
            <person name="Sukno S.A."/>
            <person name="Thon M.R."/>
        </authorList>
    </citation>
    <scope>NUCLEOTIDE SEQUENCE</scope>
    <source>
        <strain evidence="1">CBS 102054</strain>
    </source>
</reference>
<dbReference type="GeneID" id="85476464"/>
<comment type="caution">
    <text evidence="1">The sequence shown here is derived from an EMBL/GenBank/DDBJ whole genome shotgun (WGS) entry which is preliminary data.</text>
</comment>
<sequence length="69" mass="7234">MALSPMYCRLCCWLGRSNGGGGVADACPSGPAPNGGTGIDPVMSCMEPRLWLMLTRCNPVEAPQPIHGM</sequence>
<dbReference type="AlphaFoldDB" id="A0AAI9ZD73"/>
<dbReference type="RefSeq" id="XP_060438350.1">
    <property type="nucleotide sequence ID" value="XM_060591602.1"/>
</dbReference>
<dbReference type="EMBL" id="JAHMHQ010000036">
    <property type="protein sequence ID" value="KAK1622355.1"/>
    <property type="molecule type" value="Genomic_DNA"/>
</dbReference>
<gene>
    <name evidence="1" type="ORF">BDP81DRAFT_441530</name>
</gene>
<dbReference type="Proteomes" id="UP001243989">
    <property type="component" value="Unassembled WGS sequence"/>
</dbReference>
<organism evidence="1 2">
    <name type="scientific">Colletotrichum phormii</name>
    <dbReference type="NCBI Taxonomy" id="359342"/>
    <lineage>
        <taxon>Eukaryota</taxon>
        <taxon>Fungi</taxon>
        <taxon>Dikarya</taxon>
        <taxon>Ascomycota</taxon>
        <taxon>Pezizomycotina</taxon>
        <taxon>Sordariomycetes</taxon>
        <taxon>Hypocreomycetidae</taxon>
        <taxon>Glomerellales</taxon>
        <taxon>Glomerellaceae</taxon>
        <taxon>Colletotrichum</taxon>
        <taxon>Colletotrichum acutatum species complex</taxon>
    </lineage>
</organism>